<evidence type="ECO:0000256" key="7">
    <source>
        <dbReference type="ARBA" id="ARBA00022475"/>
    </source>
</evidence>
<keyword evidence="8 19" id="KW-0169">Cobalamin biosynthesis</keyword>
<evidence type="ECO:0000256" key="19">
    <source>
        <dbReference type="HAMAP-Rule" id="MF_00719"/>
    </source>
</evidence>
<dbReference type="UniPathway" id="UPA00148">
    <property type="reaction ID" value="UER00238"/>
</dbReference>
<keyword evidence="7 19" id="KW-1003">Cell membrane</keyword>
<evidence type="ECO:0000256" key="3">
    <source>
        <dbReference type="ARBA" id="ARBA00004663"/>
    </source>
</evidence>
<dbReference type="PANTHER" id="PTHR34148">
    <property type="entry name" value="ADENOSYLCOBINAMIDE-GDP RIBAZOLETRANSFERASE"/>
    <property type="match status" value="1"/>
</dbReference>
<dbReference type="InterPro" id="IPR003805">
    <property type="entry name" value="CobS"/>
</dbReference>
<evidence type="ECO:0000256" key="2">
    <source>
        <dbReference type="ARBA" id="ARBA00004651"/>
    </source>
</evidence>
<comment type="function">
    <text evidence="14 19">Joins adenosylcobinamide-GDP and alpha-ribazole to generate adenosylcobalamin (Ado-cobalamin). Also synthesizes adenosylcobalamin 5'-phosphate from adenosylcobinamide-GDP and alpha-ribazole 5'-phosphate.</text>
</comment>
<dbReference type="GO" id="GO:0008818">
    <property type="term" value="F:cobalamin 5'-phosphate synthase activity"/>
    <property type="evidence" value="ECO:0007669"/>
    <property type="project" value="UniProtKB-UniRule"/>
</dbReference>
<organism evidence="20 21">
    <name type="scientific">Actibacterium naphthalenivorans</name>
    <dbReference type="NCBI Taxonomy" id="1614693"/>
    <lineage>
        <taxon>Bacteria</taxon>
        <taxon>Pseudomonadati</taxon>
        <taxon>Pseudomonadota</taxon>
        <taxon>Alphaproteobacteria</taxon>
        <taxon>Rhodobacterales</taxon>
        <taxon>Roseobacteraceae</taxon>
        <taxon>Actibacterium</taxon>
    </lineage>
</organism>
<comment type="catalytic activity">
    <reaction evidence="18 19">
        <text>alpha-ribazole 5'-phosphate + adenosylcob(III)inamide-GDP = adenosylcob(III)alamin 5'-phosphate + GMP + H(+)</text>
        <dbReference type="Rhea" id="RHEA:23560"/>
        <dbReference type="ChEBI" id="CHEBI:15378"/>
        <dbReference type="ChEBI" id="CHEBI:57918"/>
        <dbReference type="ChEBI" id="CHEBI:58115"/>
        <dbReference type="ChEBI" id="CHEBI:60487"/>
        <dbReference type="ChEBI" id="CHEBI:60493"/>
        <dbReference type="EC" id="2.7.8.26"/>
    </reaction>
</comment>
<dbReference type="GO" id="GO:0051073">
    <property type="term" value="F:adenosylcobinamide-GDP ribazoletransferase activity"/>
    <property type="evidence" value="ECO:0007669"/>
    <property type="project" value="UniProtKB-UniRule"/>
</dbReference>
<accession>A0A840CLH2</accession>
<evidence type="ECO:0000256" key="14">
    <source>
        <dbReference type="ARBA" id="ARBA00025228"/>
    </source>
</evidence>
<dbReference type="EMBL" id="JACIEQ010000003">
    <property type="protein sequence ID" value="MBB4022897.1"/>
    <property type="molecule type" value="Genomic_DNA"/>
</dbReference>
<comment type="similarity">
    <text evidence="4 19">Belongs to the CobS family.</text>
</comment>
<dbReference type="GO" id="GO:0009236">
    <property type="term" value="P:cobalamin biosynthetic process"/>
    <property type="evidence" value="ECO:0007669"/>
    <property type="project" value="UniProtKB-UniRule"/>
</dbReference>
<evidence type="ECO:0000256" key="4">
    <source>
        <dbReference type="ARBA" id="ARBA00010561"/>
    </source>
</evidence>
<dbReference type="PANTHER" id="PTHR34148:SF1">
    <property type="entry name" value="ADENOSYLCOBINAMIDE-GDP RIBAZOLETRANSFERASE"/>
    <property type="match status" value="1"/>
</dbReference>
<dbReference type="GO" id="GO:0005886">
    <property type="term" value="C:plasma membrane"/>
    <property type="evidence" value="ECO:0007669"/>
    <property type="project" value="UniProtKB-SubCell"/>
</dbReference>
<evidence type="ECO:0000256" key="10">
    <source>
        <dbReference type="ARBA" id="ARBA00022692"/>
    </source>
</evidence>
<protein>
    <recommendedName>
        <fullName evidence="6 19">Adenosylcobinamide-GDP ribazoletransferase</fullName>
        <ecNumber evidence="5 19">2.7.8.26</ecNumber>
    </recommendedName>
    <alternativeName>
        <fullName evidence="16 19">Cobalamin synthase</fullName>
    </alternativeName>
    <alternativeName>
        <fullName evidence="15 19">Cobalamin-5'-phosphate synthase</fullName>
    </alternativeName>
</protein>
<dbReference type="HAMAP" id="MF_00719">
    <property type="entry name" value="CobS"/>
    <property type="match status" value="1"/>
</dbReference>
<feature type="transmembrane region" description="Helical" evidence="19">
    <location>
        <begin position="37"/>
        <end position="62"/>
    </location>
</feature>
<feature type="transmembrane region" description="Helical" evidence="19">
    <location>
        <begin position="201"/>
        <end position="220"/>
    </location>
</feature>
<comment type="pathway">
    <text evidence="3 19">Cofactor biosynthesis; adenosylcobalamin biosynthesis; adenosylcobalamin from cob(II)yrinate a,c-diamide: step 7/7.</text>
</comment>
<keyword evidence="9 19" id="KW-0808">Transferase</keyword>
<comment type="caution">
    <text evidence="20">The sequence shown here is derived from an EMBL/GenBank/DDBJ whole genome shotgun (WGS) entry which is preliminary data.</text>
</comment>
<comment type="catalytic activity">
    <reaction evidence="17 19">
        <text>alpha-ribazole + adenosylcob(III)inamide-GDP = adenosylcob(III)alamin + GMP + H(+)</text>
        <dbReference type="Rhea" id="RHEA:16049"/>
        <dbReference type="ChEBI" id="CHEBI:10329"/>
        <dbReference type="ChEBI" id="CHEBI:15378"/>
        <dbReference type="ChEBI" id="CHEBI:18408"/>
        <dbReference type="ChEBI" id="CHEBI:58115"/>
        <dbReference type="ChEBI" id="CHEBI:60487"/>
        <dbReference type="EC" id="2.7.8.26"/>
    </reaction>
</comment>
<dbReference type="AlphaFoldDB" id="A0A840CLH2"/>
<feature type="transmembrane region" description="Helical" evidence="19">
    <location>
        <begin position="140"/>
        <end position="162"/>
    </location>
</feature>
<evidence type="ECO:0000256" key="8">
    <source>
        <dbReference type="ARBA" id="ARBA00022573"/>
    </source>
</evidence>
<evidence type="ECO:0000256" key="11">
    <source>
        <dbReference type="ARBA" id="ARBA00022842"/>
    </source>
</evidence>
<evidence type="ECO:0000313" key="21">
    <source>
        <dbReference type="Proteomes" id="UP000585681"/>
    </source>
</evidence>
<evidence type="ECO:0000256" key="5">
    <source>
        <dbReference type="ARBA" id="ARBA00013200"/>
    </source>
</evidence>
<keyword evidence="21" id="KW-1185">Reference proteome</keyword>
<dbReference type="RefSeq" id="WP_054540022.1">
    <property type="nucleotide sequence ID" value="NZ_JACIEQ010000003.1"/>
</dbReference>
<proteinExistence type="inferred from homology"/>
<evidence type="ECO:0000256" key="12">
    <source>
        <dbReference type="ARBA" id="ARBA00022989"/>
    </source>
</evidence>
<evidence type="ECO:0000256" key="13">
    <source>
        <dbReference type="ARBA" id="ARBA00023136"/>
    </source>
</evidence>
<keyword evidence="10 19" id="KW-0812">Transmembrane</keyword>
<comment type="subcellular location">
    <subcellularLocation>
        <location evidence="2 19">Cell membrane</location>
        <topology evidence="2 19">Multi-pass membrane protein</topology>
    </subcellularLocation>
</comment>
<keyword evidence="11 19" id="KW-0460">Magnesium</keyword>
<evidence type="ECO:0000313" key="20">
    <source>
        <dbReference type="EMBL" id="MBB4022897.1"/>
    </source>
</evidence>
<evidence type="ECO:0000256" key="1">
    <source>
        <dbReference type="ARBA" id="ARBA00001946"/>
    </source>
</evidence>
<comment type="cofactor">
    <cofactor evidence="1 19">
        <name>Mg(2+)</name>
        <dbReference type="ChEBI" id="CHEBI:18420"/>
    </cofactor>
</comment>
<dbReference type="Proteomes" id="UP000585681">
    <property type="component" value="Unassembled WGS sequence"/>
</dbReference>
<keyword evidence="12 19" id="KW-1133">Transmembrane helix</keyword>
<evidence type="ECO:0000256" key="17">
    <source>
        <dbReference type="ARBA" id="ARBA00048623"/>
    </source>
</evidence>
<evidence type="ECO:0000256" key="18">
    <source>
        <dbReference type="ARBA" id="ARBA00049504"/>
    </source>
</evidence>
<dbReference type="Pfam" id="PF02654">
    <property type="entry name" value="CobS"/>
    <property type="match status" value="1"/>
</dbReference>
<evidence type="ECO:0000256" key="6">
    <source>
        <dbReference type="ARBA" id="ARBA00015850"/>
    </source>
</evidence>
<keyword evidence="13 19" id="KW-0472">Membrane</keyword>
<name>A0A840CLH2_9RHOB</name>
<dbReference type="EC" id="2.7.8.26" evidence="5 19"/>
<feature type="transmembrane region" description="Helical" evidence="19">
    <location>
        <begin position="112"/>
        <end position="134"/>
    </location>
</feature>
<evidence type="ECO:0000256" key="16">
    <source>
        <dbReference type="ARBA" id="ARBA00032853"/>
    </source>
</evidence>
<evidence type="ECO:0000256" key="15">
    <source>
        <dbReference type="ARBA" id="ARBA00032605"/>
    </source>
</evidence>
<sequence>MSLRPRLAEFQVAVMLLTRLPAGRISGAAPGMAASSWAWPLAGALVGGIAAMIFAGASALGLPAQVSALLALTAGILATGGMHEDGLADMADGCGGGRDRAQKLEIMRDSRIGSYGVLALLVSVGLRAAAMAALGAPAVVVPALIALAMASRAALPLWLALLPPARADGLGHGAARPKAGTVALALILGQAGWLLSPAGCWLPVAVAVVFGGAIASLIALRQLGGQTGDALGAAQQGAEIFGWLTLTILAR</sequence>
<evidence type="ECO:0000256" key="9">
    <source>
        <dbReference type="ARBA" id="ARBA00022679"/>
    </source>
</evidence>
<gene>
    <name evidence="19" type="primary">cobS</name>
    <name evidence="20" type="ORF">GGR17_002716</name>
</gene>
<reference evidence="20 21" key="1">
    <citation type="submission" date="2020-08" db="EMBL/GenBank/DDBJ databases">
        <title>Genomic Encyclopedia of Type Strains, Phase IV (KMG-IV): sequencing the most valuable type-strain genomes for metagenomic binning, comparative biology and taxonomic classification.</title>
        <authorList>
            <person name="Goeker M."/>
        </authorList>
    </citation>
    <scope>NUCLEOTIDE SEQUENCE [LARGE SCALE GENOMIC DNA]</scope>
    <source>
        <strain evidence="20 21">DSM 105040</strain>
    </source>
</reference>